<reference evidence="1" key="1">
    <citation type="submission" date="2013-11" db="EMBL/GenBank/DDBJ databases">
        <title>The Genome Sequence of Phytophthora parasitica IAC_01/95.</title>
        <authorList>
            <consortium name="The Broad Institute Genomics Platform"/>
            <person name="Russ C."/>
            <person name="Tyler B."/>
            <person name="Panabieres F."/>
            <person name="Shan W."/>
            <person name="Tripathy S."/>
            <person name="Grunwald N."/>
            <person name="Machado M."/>
            <person name="Johnson C.S."/>
            <person name="Arredondo F."/>
            <person name="Hong C."/>
            <person name="Coffey M."/>
            <person name="Young S.K."/>
            <person name="Zeng Q."/>
            <person name="Gargeya S."/>
            <person name="Fitzgerald M."/>
            <person name="Abouelleil A."/>
            <person name="Alvarado L."/>
            <person name="Chapman S.B."/>
            <person name="Gainer-Dewar J."/>
            <person name="Goldberg J."/>
            <person name="Griggs A."/>
            <person name="Gujja S."/>
            <person name="Hansen M."/>
            <person name="Howarth C."/>
            <person name="Imamovic A."/>
            <person name="Ireland A."/>
            <person name="Larimer J."/>
            <person name="McCowan C."/>
            <person name="Murphy C."/>
            <person name="Pearson M."/>
            <person name="Poon T.W."/>
            <person name="Priest M."/>
            <person name="Roberts A."/>
            <person name="Saif S."/>
            <person name="Shea T."/>
            <person name="Sykes S."/>
            <person name="Wortman J."/>
            <person name="Nusbaum C."/>
            <person name="Birren B."/>
        </authorList>
    </citation>
    <scope>NUCLEOTIDE SEQUENCE [LARGE SCALE GENOMIC DNA]</scope>
    <source>
        <strain evidence="1">IAC_01/95</strain>
    </source>
</reference>
<organism evidence="1">
    <name type="scientific">Phytophthora nicotianae</name>
    <name type="common">Potato buckeye rot agent</name>
    <name type="synonym">Phytophthora parasitica</name>
    <dbReference type="NCBI Taxonomy" id="4792"/>
    <lineage>
        <taxon>Eukaryota</taxon>
        <taxon>Sar</taxon>
        <taxon>Stramenopiles</taxon>
        <taxon>Oomycota</taxon>
        <taxon>Peronosporomycetes</taxon>
        <taxon>Peronosporales</taxon>
        <taxon>Peronosporaceae</taxon>
        <taxon>Phytophthora</taxon>
    </lineage>
</organism>
<proteinExistence type="predicted"/>
<dbReference type="AlphaFoldDB" id="W2N142"/>
<dbReference type="EMBL" id="KI693830">
    <property type="protein sequence ID" value="ETM42260.1"/>
    <property type="molecule type" value="Genomic_DNA"/>
</dbReference>
<evidence type="ECO:0000313" key="1">
    <source>
        <dbReference type="EMBL" id="ETM42260.1"/>
    </source>
</evidence>
<gene>
    <name evidence="1" type="ORF">L914_12054</name>
</gene>
<accession>W2N142</accession>
<name>W2N142_PHYNI</name>
<protein>
    <submittedName>
        <fullName evidence="1">Uncharacterized protein</fullName>
    </submittedName>
</protein>
<sequence>MEFSDKRIPSALNKITNGIDTQDLITICEHWCAQPC</sequence>
<dbReference type="Proteomes" id="UP000054532">
    <property type="component" value="Unassembled WGS sequence"/>
</dbReference>